<dbReference type="FunFam" id="1.10.730.10:FF:000008">
    <property type="entry name" value="Arginine--tRNA ligase"/>
    <property type="match status" value="1"/>
</dbReference>
<dbReference type="GO" id="GO:0004814">
    <property type="term" value="F:arginine-tRNA ligase activity"/>
    <property type="evidence" value="ECO:0007669"/>
    <property type="project" value="UniProtKB-EC"/>
</dbReference>
<keyword evidence="4" id="KW-0963">Cytoplasm</keyword>
<keyword evidence="8" id="KW-0648">Protein biosynthesis</keyword>
<dbReference type="Pfam" id="PF00750">
    <property type="entry name" value="tRNA-synt_1d"/>
    <property type="match status" value="1"/>
</dbReference>
<feature type="non-terminal residue" evidence="12">
    <location>
        <position position="1"/>
    </location>
</feature>
<evidence type="ECO:0000256" key="3">
    <source>
        <dbReference type="ARBA" id="ARBA00012837"/>
    </source>
</evidence>
<dbReference type="AlphaFoldDB" id="X1L989"/>
<dbReference type="InterPro" id="IPR009080">
    <property type="entry name" value="tRNAsynth_Ia_anticodon-bd"/>
</dbReference>
<comment type="similarity">
    <text evidence="2">Belongs to the class-I aminoacyl-tRNA synthetase family.</text>
</comment>
<dbReference type="PANTHER" id="PTHR11956:SF5">
    <property type="entry name" value="ARGININE--TRNA LIGASE, CYTOPLASMIC"/>
    <property type="match status" value="1"/>
</dbReference>
<dbReference type="NCBIfam" id="TIGR00456">
    <property type="entry name" value="argS"/>
    <property type="match status" value="1"/>
</dbReference>
<evidence type="ECO:0000256" key="10">
    <source>
        <dbReference type="ARBA" id="ARBA00049339"/>
    </source>
</evidence>
<comment type="subcellular location">
    <subcellularLocation>
        <location evidence="1">Cytoplasm</location>
    </subcellularLocation>
</comment>
<comment type="caution">
    <text evidence="12">The sequence shown here is derived from an EMBL/GenBank/DDBJ whole genome shotgun (WGS) entry which is preliminary data.</text>
</comment>
<dbReference type="InterPro" id="IPR008909">
    <property type="entry name" value="DALR_anticod-bd"/>
</dbReference>
<evidence type="ECO:0000313" key="12">
    <source>
        <dbReference type="EMBL" id="GAH90723.1"/>
    </source>
</evidence>
<evidence type="ECO:0000256" key="6">
    <source>
        <dbReference type="ARBA" id="ARBA00022741"/>
    </source>
</evidence>
<dbReference type="PANTHER" id="PTHR11956">
    <property type="entry name" value="ARGINYL-TRNA SYNTHETASE"/>
    <property type="match status" value="1"/>
</dbReference>
<evidence type="ECO:0000256" key="5">
    <source>
        <dbReference type="ARBA" id="ARBA00022598"/>
    </source>
</evidence>
<evidence type="ECO:0000259" key="11">
    <source>
        <dbReference type="SMART" id="SM00836"/>
    </source>
</evidence>
<evidence type="ECO:0000256" key="7">
    <source>
        <dbReference type="ARBA" id="ARBA00022840"/>
    </source>
</evidence>
<dbReference type="SMART" id="SM00836">
    <property type="entry name" value="DALR_1"/>
    <property type="match status" value="1"/>
</dbReference>
<name>X1L989_9ZZZZ</name>
<gene>
    <name evidence="12" type="ORF">S06H3_03071</name>
</gene>
<dbReference type="GO" id="GO:0005737">
    <property type="term" value="C:cytoplasm"/>
    <property type="evidence" value="ECO:0007669"/>
    <property type="project" value="UniProtKB-SubCell"/>
</dbReference>
<keyword evidence="5" id="KW-0436">Ligase</keyword>
<organism evidence="12">
    <name type="scientific">marine sediment metagenome</name>
    <dbReference type="NCBI Taxonomy" id="412755"/>
    <lineage>
        <taxon>unclassified sequences</taxon>
        <taxon>metagenomes</taxon>
        <taxon>ecological metagenomes</taxon>
    </lineage>
</organism>
<dbReference type="SUPFAM" id="SSF47323">
    <property type="entry name" value="Anticodon-binding domain of a subclass of class I aminoacyl-tRNA synthetases"/>
    <property type="match status" value="1"/>
</dbReference>
<dbReference type="GO" id="GO:0005524">
    <property type="term" value="F:ATP binding"/>
    <property type="evidence" value="ECO:0007669"/>
    <property type="project" value="UniProtKB-KW"/>
</dbReference>
<dbReference type="InterPro" id="IPR035684">
    <property type="entry name" value="ArgRS_core"/>
</dbReference>
<keyword evidence="7" id="KW-0067">ATP-binding</keyword>
<keyword evidence="6" id="KW-0547">Nucleotide-binding</keyword>
<dbReference type="Gene3D" id="3.40.50.620">
    <property type="entry name" value="HUPs"/>
    <property type="match status" value="1"/>
</dbReference>
<protein>
    <recommendedName>
        <fullName evidence="3">arginine--tRNA ligase</fullName>
        <ecNumber evidence="3">6.1.1.19</ecNumber>
    </recommendedName>
</protein>
<evidence type="ECO:0000256" key="4">
    <source>
        <dbReference type="ARBA" id="ARBA00022490"/>
    </source>
</evidence>
<dbReference type="Pfam" id="PF05746">
    <property type="entry name" value="DALR_1"/>
    <property type="match status" value="1"/>
</dbReference>
<accession>X1L989</accession>
<dbReference type="InterPro" id="IPR014729">
    <property type="entry name" value="Rossmann-like_a/b/a_fold"/>
</dbReference>
<proteinExistence type="inferred from homology"/>
<dbReference type="EC" id="6.1.1.19" evidence="3"/>
<dbReference type="EMBL" id="BARV01000962">
    <property type="protein sequence ID" value="GAH90723.1"/>
    <property type="molecule type" value="Genomic_DNA"/>
</dbReference>
<dbReference type="SUPFAM" id="SSF52374">
    <property type="entry name" value="Nucleotidylyl transferase"/>
    <property type="match status" value="1"/>
</dbReference>
<feature type="domain" description="DALR anticodon binding" evidence="11">
    <location>
        <begin position="274"/>
        <end position="391"/>
    </location>
</feature>
<dbReference type="GO" id="GO:0006420">
    <property type="term" value="P:arginyl-tRNA aminoacylation"/>
    <property type="evidence" value="ECO:0007669"/>
    <property type="project" value="InterPro"/>
</dbReference>
<sequence>KEYYINDTGSQIDAFYRSLYARYQQCLGIDAEMPSDGYFGNYMIDLAKEIIAEEGDRFLTLPRQEAVPQLGQLGLEKAIKLIRSDLELLGVSFDVWFSERSLYDNGQYQRAMSLLHDRGYIAEKEGATWFVSTTLGEDKDNVVVRSDGSPTYFASDIAYHYNKFLERKFDKVINIWGADHQGHISRMKAVVGALGIAPERLQVIISQMVTLRRGEELVRISKRSGDIITLCEVVDEVGTDACRFFFLSRSADSQMDFDLELAKKESLDNPVYYVQYAHARIASILRLAQQRGIDYRDGDVSLLTTEPELTLIRKMLLLPEIIEIVAHTLEPHHLAYYAQDLATVFHSFYKQCRVVSQDEVLTKARLRLVEAAKLVLAKTLYLMGMTAPEKM</sequence>
<dbReference type="Gene3D" id="1.10.730.10">
    <property type="entry name" value="Isoleucyl-tRNA Synthetase, Domain 1"/>
    <property type="match status" value="1"/>
</dbReference>
<reference evidence="12" key="1">
    <citation type="journal article" date="2014" name="Front. Microbiol.">
        <title>High frequency of phylogenetically diverse reductive dehalogenase-homologous genes in deep subseafloor sedimentary metagenomes.</title>
        <authorList>
            <person name="Kawai M."/>
            <person name="Futagami T."/>
            <person name="Toyoda A."/>
            <person name="Takaki Y."/>
            <person name="Nishi S."/>
            <person name="Hori S."/>
            <person name="Arai W."/>
            <person name="Tsubouchi T."/>
            <person name="Morono Y."/>
            <person name="Uchiyama I."/>
            <person name="Ito T."/>
            <person name="Fujiyama A."/>
            <person name="Inagaki F."/>
            <person name="Takami H."/>
        </authorList>
    </citation>
    <scope>NUCLEOTIDE SEQUENCE</scope>
    <source>
        <strain evidence="12">Expedition CK06-06</strain>
    </source>
</reference>
<evidence type="ECO:0000256" key="9">
    <source>
        <dbReference type="ARBA" id="ARBA00023146"/>
    </source>
</evidence>
<evidence type="ECO:0000256" key="1">
    <source>
        <dbReference type="ARBA" id="ARBA00004496"/>
    </source>
</evidence>
<evidence type="ECO:0000256" key="2">
    <source>
        <dbReference type="ARBA" id="ARBA00005594"/>
    </source>
</evidence>
<keyword evidence="9" id="KW-0030">Aminoacyl-tRNA synthetase</keyword>
<dbReference type="InterPro" id="IPR001278">
    <property type="entry name" value="Arg-tRNA-ligase"/>
</dbReference>
<comment type="catalytic activity">
    <reaction evidence="10">
        <text>tRNA(Arg) + L-arginine + ATP = L-arginyl-tRNA(Arg) + AMP + diphosphate</text>
        <dbReference type="Rhea" id="RHEA:20301"/>
        <dbReference type="Rhea" id="RHEA-COMP:9658"/>
        <dbReference type="Rhea" id="RHEA-COMP:9673"/>
        <dbReference type="ChEBI" id="CHEBI:30616"/>
        <dbReference type="ChEBI" id="CHEBI:32682"/>
        <dbReference type="ChEBI" id="CHEBI:33019"/>
        <dbReference type="ChEBI" id="CHEBI:78442"/>
        <dbReference type="ChEBI" id="CHEBI:78513"/>
        <dbReference type="ChEBI" id="CHEBI:456215"/>
        <dbReference type="EC" id="6.1.1.19"/>
    </reaction>
</comment>
<evidence type="ECO:0000256" key="8">
    <source>
        <dbReference type="ARBA" id="ARBA00022917"/>
    </source>
</evidence>